<keyword evidence="3" id="KW-1185">Reference proteome</keyword>
<dbReference type="Proteomes" id="UP001066276">
    <property type="component" value="Chromosome 6"/>
</dbReference>
<protein>
    <submittedName>
        <fullName evidence="2">Uncharacterized protein</fullName>
    </submittedName>
</protein>
<evidence type="ECO:0000313" key="3">
    <source>
        <dbReference type="Proteomes" id="UP001066276"/>
    </source>
</evidence>
<evidence type="ECO:0000256" key="1">
    <source>
        <dbReference type="SAM" id="MobiDB-lite"/>
    </source>
</evidence>
<accession>A0AAV7R6C5</accession>
<sequence>MPAPGYLRPPLPLAEPAGGSRLSPPPPAGPGVGPRLLLHLLRHFWRLTCMGQLHRLSAWLCTSLTRAPRQGASLPGPTPPAASLLLQGRHHFELARVCSPHAPFSGAERDMLRSPP</sequence>
<gene>
    <name evidence="2" type="ORF">NDU88_012576</name>
</gene>
<comment type="caution">
    <text evidence="2">The sequence shown here is derived from an EMBL/GenBank/DDBJ whole genome shotgun (WGS) entry which is preliminary data.</text>
</comment>
<dbReference type="EMBL" id="JANPWB010000010">
    <property type="protein sequence ID" value="KAJ1146298.1"/>
    <property type="molecule type" value="Genomic_DNA"/>
</dbReference>
<name>A0AAV7R6C5_PLEWA</name>
<proteinExistence type="predicted"/>
<dbReference type="AlphaFoldDB" id="A0AAV7R6C5"/>
<reference evidence="2" key="1">
    <citation type="journal article" date="2022" name="bioRxiv">
        <title>Sequencing and chromosome-scale assembly of the giantPleurodeles waltlgenome.</title>
        <authorList>
            <person name="Brown T."/>
            <person name="Elewa A."/>
            <person name="Iarovenko S."/>
            <person name="Subramanian E."/>
            <person name="Araus A.J."/>
            <person name="Petzold A."/>
            <person name="Susuki M."/>
            <person name="Suzuki K.-i.T."/>
            <person name="Hayashi T."/>
            <person name="Toyoda A."/>
            <person name="Oliveira C."/>
            <person name="Osipova E."/>
            <person name="Leigh N.D."/>
            <person name="Simon A."/>
            <person name="Yun M.H."/>
        </authorList>
    </citation>
    <scope>NUCLEOTIDE SEQUENCE</scope>
    <source>
        <strain evidence="2">20211129_DDA</strain>
        <tissue evidence="2">Liver</tissue>
    </source>
</reference>
<evidence type="ECO:0000313" key="2">
    <source>
        <dbReference type="EMBL" id="KAJ1146298.1"/>
    </source>
</evidence>
<organism evidence="2 3">
    <name type="scientific">Pleurodeles waltl</name>
    <name type="common">Iberian ribbed newt</name>
    <dbReference type="NCBI Taxonomy" id="8319"/>
    <lineage>
        <taxon>Eukaryota</taxon>
        <taxon>Metazoa</taxon>
        <taxon>Chordata</taxon>
        <taxon>Craniata</taxon>
        <taxon>Vertebrata</taxon>
        <taxon>Euteleostomi</taxon>
        <taxon>Amphibia</taxon>
        <taxon>Batrachia</taxon>
        <taxon>Caudata</taxon>
        <taxon>Salamandroidea</taxon>
        <taxon>Salamandridae</taxon>
        <taxon>Pleurodelinae</taxon>
        <taxon>Pleurodeles</taxon>
    </lineage>
</organism>
<feature type="compositionally biased region" description="Pro residues" evidence="1">
    <location>
        <begin position="1"/>
        <end position="13"/>
    </location>
</feature>
<feature type="region of interest" description="Disordered" evidence="1">
    <location>
        <begin position="1"/>
        <end position="32"/>
    </location>
</feature>